<dbReference type="Proteomes" id="UP000199397">
    <property type="component" value="Unassembled WGS sequence"/>
</dbReference>
<evidence type="ECO:0000256" key="1">
    <source>
        <dbReference type="SAM" id="Phobius"/>
    </source>
</evidence>
<evidence type="ECO:0000313" key="2">
    <source>
        <dbReference type="EMBL" id="SDZ82549.1"/>
    </source>
</evidence>
<sequence length="59" mass="6698">MMKFFNQLRGSIATNLHDALPILLIVLFYQMTILEIPLSEIVGMLGWIVFVAFGLTMIL</sequence>
<keyword evidence="3" id="KW-1185">Reference proteome</keyword>
<evidence type="ECO:0000313" key="3">
    <source>
        <dbReference type="Proteomes" id="UP000199397"/>
    </source>
</evidence>
<organism evidence="2 3">
    <name type="scientific">Thiothrix caldifontis</name>
    <dbReference type="NCBI Taxonomy" id="525918"/>
    <lineage>
        <taxon>Bacteria</taxon>
        <taxon>Pseudomonadati</taxon>
        <taxon>Pseudomonadota</taxon>
        <taxon>Gammaproteobacteria</taxon>
        <taxon>Thiotrichales</taxon>
        <taxon>Thiotrichaceae</taxon>
        <taxon>Thiothrix</taxon>
    </lineage>
</organism>
<gene>
    <name evidence="2" type="ORF">SAMN05660964_00313</name>
</gene>
<name>A0A1H3W5Z5_9GAMM</name>
<dbReference type="RefSeq" id="WP_093064706.1">
    <property type="nucleotide sequence ID" value="NZ_FNQP01000002.1"/>
</dbReference>
<feature type="transmembrane region" description="Helical" evidence="1">
    <location>
        <begin position="12"/>
        <end position="29"/>
    </location>
</feature>
<protein>
    <submittedName>
        <fullName evidence="2">Uncharacterized protein</fullName>
    </submittedName>
</protein>
<keyword evidence="1" id="KW-1133">Transmembrane helix</keyword>
<feature type="transmembrane region" description="Helical" evidence="1">
    <location>
        <begin position="41"/>
        <end position="58"/>
    </location>
</feature>
<proteinExistence type="predicted"/>
<reference evidence="2 3" key="1">
    <citation type="submission" date="2016-10" db="EMBL/GenBank/DDBJ databases">
        <authorList>
            <person name="de Groot N.N."/>
        </authorList>
    </citation>
    <scope>NUCLEOTIDE SEQUENCE [LARGE SCALE GENOMIC DNA]</scope>
    <source>
        <strain evidence="2 3">DSM 21228</strain>
    </source>
</reference>
<accession>A0A1H3W5Z5</accession>
<dbReference type="OrthoDB" id="9895398at2"/>
<dbReference type="AlphaFoldDB" id="A0A1H3W5Z5"/>
<keyword evidence="1" id="KW-0472">Membrane</keyword>
<dbReference type="EMBL" id="FNQP01000002">
    <property type="protein sequence ID" value="SDZ82549.1"/>
    <property type="molecule type" value="Genomic_DNA"/>
</dbReference>
<keyword evidence="1" id="KW-0812">Transmembrane</keyword>